<accession>A0ABX9RZC3</accession>
<dbReference type="Proteomes" id="UP000267341">
    <property type="component" value="Unassembled WGS sequence"/>
</dbReference>
<gene>
    <name evidence="1" type="ORF">C7387_0569</name>
</gene>
<name>A0ABX9RZC3_9ENTR</name>
<comment type="caution">
    <text evidence="1">The sequence shown here is derived from an EMBL/GenBank/DDBJ whole genome shotgun (WGS) entry which is preliminary data.</text>
</comment>
<evidence type="ECO:0000313" key="2">
    <source>
        <dbReference type="Proteomes" id="UP000267341"/>
    </source>
</evidence>
<evidence type="ECO:0008006" key="3">
    <source>
        <dbReference type="Google" id="ProtNLM"/>
    </source>
</evidence>
<keyword evidence="2" id="KW-1185">Reference proteome</keyword>
<protein>
    <recommendedName>
        <fullName evidence="3">Transposase</fullName>
    </recommendedName>
</protein>
<sequence>MIMGYGKSVLLQKWSVIQNESLSSIPIAQSQC</sequence>
<evidence type="ECO:0000313" key="1">
    <source>
        <dbReference type="EMBL" id="RKR63897.1"/>
    </source>
</evidence>
<reference evidence="1 2" key="1">
    <citation type="submission" date="2018-10" db="EMBL/GenBank/DDBJ databases">
        <title>Genomic Encyclopedia of Type Strains, Phase IV (KMG-IV): sequencing the most valuable type-strain genomes for metagenomic binning, comparative biology and taxonomic classification.</title>
        <authorList>
            <person name="Goeker M."/>
        </authorList>
    </citation>
    <scope>NUCLEOTIDE SEQUENCE [LARGE SCALE GENOMIC DNA]</scope>
    <source>
        <strain evidence="1 2">DSM 5079</strain>
    </source>
</reference>
<dbReference type="EMBL" id="RBIZ01000003">
    <property type="protein sequence ID" value="RKR63897.1"/>
    <property type="molecule type" value="Genomic_DNA"/>
</dbReference>
<organism evidence="1 2">
    <name type="scientific">Yokenella regensburgei</name>
    <dbReference type="NCBI Taxonomy" id="158877"/>
    <lineage>
        <taxon>Bacteria</taxon>
        <taxon>Pseudomonadati</taxon>
        <taxon>Pseudomonadota</taxon>
        <taxon>Gammaproteobacteria</taxon>
        <taxon>Enterobacterales</taxon>
        <taxon>Enterobacteriaceae</taxon>
        <taxon>Yokenella</taxon>
    </lineage>
</organism>
<proteinExistence type="predicted"/>